<dbReference type="EMBL" id="LR796731">
    <property type="protein sequence ID" value="CAB4161955.1"/>
    <property type="molecule type" value="Genomic_DNA"/>
</dbReference>
<protein>
    <submittedName>
        <fullName evidence="1">Uncharacterized protein</fullName>
    </submittedName>
</protein>
<accession>A0A6J5LLX4</accession>
<reference evidence="1" key="1">
    <citation type="submission" date="2020-04" db="EMBL/GenBank/DDBJ databases">
        <authorList>
            <person name="Chiriac C."/>
            <person name="Salcher M."/>
            <person name="Ghai R."/>
            <person name="Kavagutti S V."/>
        </authorList>
    </citation>
    <scope>NUCLEOTIDE SEQUENCE</scope>
</reference>
<proteinExistence type="predicted"/>
<evidence type="ECO:0000313" key="1">
    <source>
        <dbReference type="EMBL" id="CAB4134532.1"/>
    </source>
</evidence>
<sequence length="79" mass="8554">MKISFVLEDVGAGPQVILSTGSPDEARKFYKAHSSPGRVYLVCNPTPEGSKLNKAQPLVETFVAEKPVSRRKAEPATLI</sequence>
<evidence type="ECO:0000313" key="2">
    <source>
        <dbReference type="EMBL" id="CAB4161955.1"/>
    </source>
</evidence>
<dbReference type="EMBL" id="LR796287">
    <property type="protein sequence ID" value="CAB4134532.1"/>
    <property type="molecule type" value="Genomic_DNA"/>
</dbReference>
<organism evidence="1">
    <name type="scientific">uncultured Caudovirales phage</name>
    <dbReference type="NCBI Taxonomy" id="2100421"/>
    <lineage>
        <taxon>Viruses</taxon>
        <taxon>Duplodnaviria</taxon>
        <taxon>Heunggongvirae</taxon>
        <taxon>Uroviricota</taxon>
        <taxon>Caudoviricetes</taxon>
        <taxon>Peduoviridae</taxon>
        <taxon>Maltschvirus</taxon>
        <taxon>Maltschvirus maltsch</taxon>
    </lineage>
</organism>
<gene>
    <name evidence="1" type="ORF">UFOVP279_5</name>
    <name evidence="2" type="ORF">UFOVP781_9</name>
</gene>
<name>A0A6J5LLX4_9CAUD</name>